<protein>
    <recommendedName>
        <fullName evidence="4">Beta/gamma crystallin</fullName>
    </recommendedName>
</protein>
<dbReference type="OrthoDB" id="5195632at2"/>
<feature type="signal peptide" evidence="1">
    <location>
        <begin position="1"/>
        <end position="31"/>
    </location>
</feature>
<evidence type="ECO:0000256" key="1">
    <source>
        <dbReference type="SAM" id="SignalP"/>
    </source>
</evidence>
<dbReference type="Gene3D" id="2.60.20.30">
    <property type="match status" value="1"/>
</dbReference>
<proteinExistence type="predicted"/>
<gene>
    <name evidence="2" type="ORF">CLV70_101211</name>
</gene>
<evidence type="ECO:0008006" key="4">
    <source>
        <dbReference type="Google" id="ProtNLM"/>
    </source>
</evidence>
<name>A0A2T0SI07_9ACTN</name>
<feature type="chain" id="PRO_5038676465" description="Beta/gamma crystallin" evidence="1">
    <location>
        <begin position="32"/>
        <end position="119"/>
    </location>
</feature>
<organism evidence="2 3">
    <name type="scientific">Pseudosporangium ferrugineum</name>
    <dbReference type="NCBI Taxonomy" id="439699"/>
    <lineage>
        <taxon>Bacteria</taxon>
        <taxon>Bacillati</taxon>
        <taxon>Actinomycetota</taxon>
        <taxon>Actinomycetes</taxon>
        <taxon>Micromonosporales</taxon>
        <taxon>Micromonosporaceae</taxon>
        <taxon>Pseudosporangium</taxon>
    </lineage>
</organism>
<evidence type="ECO:0000313" key="2">
    <source>
        <dbReference type="EMBL" id="PRY33050.1"/>
    </source>
</evidence>
<dbReference type="Proteomes" id="UP000239209">
    <property type="component" value="Unassembled WGS sequence"/>
</dbReference>
<dbReference type="InterPro" id="IPR015791">
    <property type="entry name" value="Antimic/Inh_G_crystallin-like"/>
</dbReference>
<dbReference type="AlphaFoldDB" id="A0A2T0SI07"/>
<keyword evidence="1" id="KW-0732">Signal</keyword>
<dbReference type="RefSeq" id="WP_106124410.1">
    <property type="nucleotide sequence ID" value="NZ_PVZG01000001.1"/>
</dbReference>
<accession>A0A2T0SI07</accession>
<evidence type="ECO:0000313" key="3">
    <source>
        <dbReference type="Proteomes" id="UP000239209"/>
    </source>
</evidence>
<comment type="caution">
    <text evidence="2">The sequence shown here is derived from an EMBL/GenBank/DDBJ whole genome shotgun (WGS) entry which is preliminary data.</text>
</comment>
<sequence length="119" mass="13652">MKNWSRRARLLAGALALSLVTVLAPASPALALNRVACNERGYLRIWFWSWTSDGFEYEDSICWANAGEDDLLEIRRATRLWSGENLGYVTTAQRGRIDFDKRNQEFDLHEGTVDFLKIN</sequence>
<keyword evidence="3" id="KW-1185">Reference proteome</keyword>
<reference evidence="2 3" key="1">
    <citation type="submission" date="2018-03" db="EMBL/GenBank/DDBJ databases">
        <title>Genomic Encyclopedia of Archaeal and Bacterial Type Strains, Phase II (KMG-II): from individual species to whole genera.</title>
        <authorList>
            <person name="Goeker M."/>
        </authorList>
    </citation>
    <scope>NUCLEOTIDE SEQUENCE [LARGE SCALE GENOMIC DNA]</scope>
    <source>
        <strain evidence="2 3">DSM 45348</strain>
    </source>
</reference>
<dbReference type="EMBL" id="PVZG01000001">
    <property type="protein sequence ID" value="PRY33050.1"/>
    <property type="molecule type" value="Genomic_DNA"/>
</dbReference>